<dbReference type="Pfam" id="PF00689">
    <property type="entry name" value="Cation_ATPase_C"/>
    <property type="match status" value="1"/>
</dbReference>
<dbReference type="GO" id="GO:0005516">
    <property type="term" value="F:calmodulin binding"/>
    <property type="evidence" value="ECO:0007669"/>
    <property type="project" value="UniProtKB-KW"/>
</dbReference>
<dbReference type="InterPro" id="IPR018303">
    <property type="entry name" value="ATPase_P-typ_P_site"/>
</dbReference>
<dbReference type="GO" id="GO:0005388">
    <property type="term" value="F:P-type calcium transporter activity"/>
    <property type="evidence" value="ECO:0007669"/>
    <property type="project" value="UniProtKB-EC"/>
</dbReference>
<comment type="function">
    <text evidence="19">Catalyzes the hydrolysis of ATP coupled with the transport of calcium.</text>
</comment>
<dbReference type="FunFam" id="2.70.150.10:FF:000006">
    <property type="entry name" value="Calcium-transporting ATPase"/>
    <property type="match status" value="1"/>
</dbReference>
<keyword evidence="14" id="KW-0007">Acetylation</keyword>
<evidence type="ECO:0000256" key="8">
    <source>
        <dbReference type="ARBA" id="ARBA00022837"/>
    </source>
</evidence>
<feature type="transmembrane region" description="Helical" evidence="19">
    <location>
        <begin position="337"/>
        <end position="357"/>
    </location>
</feature>
<dbReference type="Gene3D" id="2.70.150.10">
    <property type="entry name" value="Calcium-transporting ATPase, cytoplasmic transduction domain A"/>
    <property type="match status" value="1"/>
</dbReference>
<dbReference type="PANTHER" id="PTHR24093:SF434">
    <property type="entry name" value="CALCIUM-TRANSPORTING ATPASE 13, PLASMA MEMBRANE-TYPE-RELATED"/>
    <property type="match status" value="1"/>
</dbReference>
<keyword evidence="12" id="KW-1278">Translocase</keyword>
<dbReference type="NCBIfam" id="TIGR01494">
    <property type="entry name" value="ATPase_P-type"/>
    <property type="match status" value="3"/>
</dbReference>
<dbReference type="InterPro" id="IPR006408">
    <property type="entry name" value="P-type_ATPase_IIB"/>
</dbReference>
<dbReference type="GO" id="GO:0005524">
    <property type="term" value="F:ATP binding"/>
    <property type="evidence" value="ECO:0007669"/>
    <property type="project" value="UniProtKB-KW"/>
</dbReference>
<reference evidence="21" key="1">
    <citation type="journal article" date="2023" name="Plant J.">
        <title>Genome sequences and population genomics provide insights into the demographic history, inbreeding, and mutation load of two 'living fossil' tree species of Dipteronia.</title>
        <authorList>
            <person name="Feng Y."/>
            <person name="Comes H.P."/>
            <person name="Chen J."/>
            <person name="Zhu S."/>
            <person name="Lu R."/>
            <person name="Zhang X."/>
            <person name="Li P."/>
            <person name="Qiu J."/>
            <person name="Olsen K.M."/>
            <person name="Qiu Y."/>
        </authorList>
    </citation>
    <scope>NUCLEOTIDE SEQUENCE</scope>
    <source>
        <strain evidence="21">NBL</strain>
    </source>
</reference>
<keyword evidence="7 19" id="KW-0547">Nucleotide-binding</keyword>
<dbReference type="InterPro" id="IPR023214">
    <property type="entry name" value="HAD_sf"/>
</dbReference>
<evidence type="ECO:0000256" key="4">
    <source>
        <dbReference type="ARBA" id="ARBA00022568"/>
    </source>
</evidence>
<feature type="transmembrane region" description="Helical" evidence="19">
    <location>
        <begin position="387"/>
        <end position="413"/>
    </location>
</feature>
<evidence type="ECO:0000256" key="2">
    <source>
        <dbReference type="ARBA" id="ARBA00006124"/>
    </source>
</evidence>
<dbReference type="InterPro" id="IPR036412">
    <property type="entry name" value="HAD-like_sf"/>
</dbReference>
<dbReference type="PRINTS" id="PR00119">
    <property type="entry name" value="CATATPASE"/>
</dbReference>
<dbReference type="SUPFAM" id="SSF81653">
    <property type="entry name" value="Calcium ATPase, transduction domain A"/>
    <property type="match status" value="1"/>
</dbReference>
<protein>
    <recommendedName>
        <fullName evidence="19">Calcium-transporting ATPase</fullName>
        <ecNumber evidence="19">7.2.2.10</ecNumber>
    </recommendedName>
</protein>
<dbReference type="InterPro" id="IPR006068">
    <property type="entry name" value="ATPase_P-typ_cation-transptr_C"/>
</dbReference>
<dbReference type="Gene3D" id="3.40.1110.10">
    <property type="entry name" value="Calcium-transporting ATPase, cytoplasmic domain N"/>
    <property type="match status" value="1"/>
</dbReference>
<dbReference type="GO" id="GO:0016887">
    <property type="term" value="F:ATP hydrolysis activity"/>
    <property type="evidence" value="ECO:0007669"/>
    <property type="project" value="InterPro"/>
</dbReference>
<dbReference type="InterPro" id="IPR001757">
    <property type="entry name" value="P_typ_ATPase"/>
</dbReference>
<name>A0AAD9ZT80_9ROSI</name>
<dbReference type="FunFam" id="3.40.1110.10:FF:000013">
    <property type="entry name" value="Calcium-transporting ATPase"/>
    <property type="match status" value="1"/>
</dbReference>
<evidence type="ECO:0000259" key="20">
    <source>
        <dbReference type="SMART" id="SM00831"/>
    </source>
</evidence>
<keyword evidence="3 19" id="KW-0813">Transport</keyword>
<comment type="function">
    <text evidence="18">This magnesium-dependent enzyme catalyzes the hydrolysis of ATP coupled with the translocation of calcium from the cytosol out of the cell or into organelles.</text>
</comment>
<dbReference type="Pfam" id="PF00690">
    <property type="entry name" value="Cation_ATPase_N"/>
    <property type="match status" value="1"/>
</dbReference>
<sequence length="1017" mass="112213">MATIFHAKVCIEFLLDVPATLSKPSKKWHSAFTKIYCFRTLLSLAKAATNKYNKVSRSPSYTVVNLKPPVENKSFKIDQTSLNEILKQKNLDHLRKFGGTPGVVSALETDINGGIIGNQEDVAHRQESFGSNTYKKPPTKSIFHFVVEAFKDLTILILLGCAALSLGFGIKEHGLKDGWYEGGSIFVAVFLVIAVSAVSNFRQNRQFDKLSKVSNNIQIEVIREGRRQQISIFEIVVGDVICLKIGDQIPADGLFLEGHSLQVDESSMTGESDHVEVNRSQNPFLFSGTKVVDGYASMLATSVGMNTTWGQMMSQISRDTNEETPLQARLNKLTSSIGKVGLAVAFLVLVVLLVRYFTGNTTDENGNQEFNGSKTKTDNIVNAVVRIVAAAVTIIVVAIPEGLPLAVTLTLAYSMKRMMGDHAMVRKLSACETMGSATTICTDKTGTLTLNQMKVTKFWLGKEPFIEGAASSISPWIVELIQQGVSLNTTGSVYKTSSGSEYEFSGSPTEKAILSWAVQELNMDMEELKQSYIILKVEAFNSQKKRSGVLMRKNADNTIHLHWKGAAEMILAMCSSYYDASGIKKQLDDGEREKFEQIIQGMAASSLRCIAFAHKQVSEEEIDDADDLKKLDEDNLSLLGLVGIKDPCRPGARKAVEDCQHAGVNVKMITGDNVFTARAIATECGILRPNQDLSSGTVVEGEEFRNYTHEERMEKVERINVMARSSPFDKLLMVQCLKLKGHVVAVTGDGTNDAPALKEADIGLSMGIQGTEVAKESSDIVILDDNFSSVATVLRWGRCVYTNIQKFIQFQLTVNVAALVINFVAAVSAGEVPLTAVQLLWVNLIMDTLGALALATEQPTKELMDKPPVGRTAPLITNIMWRNLLAQAMYQIAILLTLQFRGESIFGVSEKVKDTLIFNTFVLCQVFNEFNARKLEKKNVFEGIHKNRLFLGIIGITIVLQVVMVEFLKKFANTERLKWGQWGVCIGFAAASWPIGWVVKCIPAPEKPFFSYLKWKK</sequence>
<dbReference type="NCBIfam" id="TIGR01517">
    <property type="entry name" value="ATPase-IIB_Ca"/>
    <property type="match status" value="1"/>
</dbReference>
<dbReference type="PANTHER" id="PTHR24093">
    <property type="entry name" value="CATION TRANSPORTING ATPASE"/>
    <property type="match status" value="1"/>
</dbReference>
<dbReference type="SUPFAM" id="SSF56784">
    <property type="entry name" value="HAD-like"/>
    <property type="match status" value="1"/>
</dbReference>
<feature type="transmembrane region" description="Helical" evidence="19">
    <location>
        <begin position="979"/>
        <end position="999"/>
    </location>
</feature>
<keyword evidence="5 19" id="KW-0812">Transmembrane</keyword>
<evidence type="ECO:0000256" key="15">
    <source>
        <dbReference type="ARBA" id="ARBA00023065"/>
    </source>
</evidence>
<evidence type="ECO:0000256" key="19">
    <source>
        <dbReference type="RuleBase" id="RU361146"/>
    </source>
</evidence>
<dbReference type="PROSITE" id="PS00154">
    <property type="entry name" value="ATPASE_E1_E2"/>
    <property type="match status" value="1"/>
</dbReference>
<feature type="transmembrane region" description="Helical" evidence="19">
    <location>
        <begin position="949"/>
        <end position="967"/>
    </location>
</feature>
<evidence type="ECO:0000256" key="7">
    <source>
        <dbReference type="ARBA" id="ARBA00022741"/>
    </source>
</evidence>
<gene>
    <name evidence="21" type="ORF">Dsin_029718</name>
</gene>
<keyword evidence="6" id="KW-0479">Metal-binding</keyword>
<dbReference type="Pfam" id="PF00122">
    <property type="entry name" value="E1-E2_ATPase"/>
    <property type="match status" value="1"/>
</dbReference>
<feature type="transmembrane region" description="Helical" evidence="19">
    <location>
        <begin position="153"/>
        <end position="170"/>
    </location>
</feature>
<dbReference type="FunFam" id="1.20.1110.10:FF:000039">
    <property type="entry name" value="Calcium-transporting ATPase"/>
    <property type="match status" value="1"/>
</dbReference>
<dbReference type="PRINTS" id="PR00120">
    <property type="entry name" value="HATPASE"/>
</dbReference>
<evidence type="ECO:0000256" key="9">
    <source>
        <dbReference type="ARBA" id="ARBA00022840"/>
    </source>
</evidence>
<dbReference type="InterPro" id="IPR023298">
    <property type="entry name" value="ATPase_P-typ_TM_dom_sf"/>
</dbReference>
<dbReference type="Gene3D" id="3.40.50.1000">
    <property type="entry name" value="HAD superfamily/HAD-like"/>
    <property type="match status" value="1"/>
</dbReference>
<evidence type="ECO:0000256" key="11">
    <source>
        <dbReference type="ARBA" id="ARBA00022860"/>
    </source>
</evidence>
<dbReference type="SMART" id="SM00831">
    <property type="entry name" value="Cation_ATPase_N"/>
    <property type="match status" value="1"/>
</dbReference>
<dbReference type="SFLD" id="SFLDF00027">
    <property type="entry name" value="p-type_atpase"/>
    <property type="match status" value="1"/>
</dbReference>
<comment type="catalytic activity">
    <reaction evidence="17 19">
        <text>Ca(2+)(in) + ATP + H2O = Ca(2+)(out) + ADP + phosphate + H(+)</text>
        <dbReference type="Rhea" id="RHEA:18105"/>
        <dbReference type="ChEBI" id="CHEBI:15377"/>
        <dbReference type="ChEBI" id="CHEBI:15378"/>
        <dbReference type="ChEBI" id="CHEBI:29108"/>
        <dbReference type="ChEBI" id="CHEBI:30616"/>
        <dbReference type="ChEBI" id="CHEBI:43474"/>
        <dbReference type="ChEBI" id="CHEBI:456216"/>
        <dbReference type="EC" id="7.2.2.10"/>
    </reaction>
</comment>
<evidence type="ECO:0000256" key="14">
    <source>
        <dbReference type="ARBA" id="ARBA00022990"/>
    </source>
</evidence>
<dbReference type="GO" id="GO:0046872">
    <property type="term" value="F:metal ion binding"/>
    <property type="evidence" value="ECO:0007669"/>
    <property type="project" value="UniProtKB-KW"/>
</dbReference>
<feature type="transmembrane region" description="Helical" evidence="19">
    <location>
        <begin position="182"/>
        <end position="201"/>
    </location>
</feature>
<evidence type="ECO:0000256" key="17">
    <source>
        <dbReference type="ARBA" id="ARBA00048694"/>
    </source>
</evidence>
<keyword evidence="16 19" id="KW-0472">Membrane</keyword>
<keyword evidence="10" id="KW-0460">Magnesium</keyword>
<dbReference type="FunFam" id="3.40.50.1000:FF:000018">
    <property type="entry name" value="Calcium-transporting ATPase"/>
    <property type="match status" value="1"/>
</dbReference>
<proteinExistence type="inferred from homology"/>
<keyword evidence="15 19" id="KW-0406">Ion transport</keyword>
<evidence type="ECO:0000313" key="21">
    <source>
        <dbReference type="EMBL" id="KAK3190157.1"/>
    </source>
</evidence>
<comment type="subcellular location">
    <subcellularLocation>
        <location evidence="1 19">Membrane</location>
        <topology evidence="1 19">Multi-pass membrane protein</topology>
    </subcellularLocation>
</comment>
<dbReference type="EC" id="7.2.2.10" evidence="19"/>
<feature type="domain" description="Cation-transporting P-type ATPase N-terminal" evidence="20">
    <location>
        <begin position="96"/>
        <end position="170"/>
    </location>
</feature>
<keyword evidence="13 19" id="KW-1133">Transmembrane helix</keyword>
<organism evidence="21 22">
    <name type="scientific">Dipteronia sinensis</name>
    <dbReference type="NCBI Taxonomy" id="43782"/>
    <lineage>
        <taxon>Eukaryota</taxon>
        <taxon>Viridiplantae</taxon>
        <taxon>Streptophyta</taxon>
        <taxon>Embryophyta</taxon>
        <taxon>Tracheophyta</taxon>
        <taxon>Spermatophyta</taxon>
        <taxon>Magnoliopsida</taxon>
        <taxon>eudicotyledons</taxon>
        <taxon>Gunneridae</taxon>
        <taxon>Pentapetalae</taxon>
        <taxon>rosids</taxon>
        <taxon>malvids</taxon>
        <taxon>Sapindales</taxon>
        <taxon>Sapindaceae</taxon>
        <taxon>Hippocastanoideae</taxon>
        <taxon>Acereae</taxon>
        <taxon>Dipteronia</taxon>
    </lineage>
</organism>
<evidence type="ECO:0000256" key="3">
    <source>
        <dbReference type="ARBA" id="ARBA00022448"/>
    </source>
</evidence>
<dbReference type="InterPro" id="IPR023299">
    <property type="entry name" value="ATPase_P-typ_cyto_dom_N"/>
</dbReference>
<dbReference type="InterPro" id="IPR059000">
    <property type="entry name" value="ATPase_P-type_domA"/>
</dbReference>
<dbReference type="GO" id="GO:0005886">
    <property type="term" value="C:plasma membrane"/>
    <property type="evidence" value="ECO:0007669"/>
    <property type="project" value="TreeGrafter"/>
</dbReference>
<dbReference type="CDD" id="cd02081">
    <property type="entry name" value="P-type_ATPase_Ca_PMCA-like"/>
    <property type="match status" value="1"/>
</dbReference>
<evidence type="ECO:0000256" key="5">
    <source>
        <dbReference type="ARBA" id="ARBA00022692"/>
    </source>
</evidence>
<keyword evidence="11" id="KW-0112">Calmodulin-binding</keyword>
<dbReference type="InterPro" id="IPR004014">
    <property type="entry name" value="ATPase_P-typ_cation-transptr_N"/>
</dbReference>
<comment type="caution">
    <text evidence="21">The sequence shown here is derived from an EMBL/GenBank/DDBJ whole genome shotgun (WGS) entry which is preliminary data.</text>
</comment>
<dbReference type="SFLD" id="SFLDG00002">
    <property type="entry name" value="C1.7:_P-type_atpase_like"/>
    <property type="match status" value="1"/>
</dbReference>
<dbReference type="SUPFAM" id="SSF81660">
    <property type="entry name" value="Metal cation-transporting ATPase, ATP-binding domain N"/>
    <property type="match status" value="1"/>
</dbReference>
<dbReference type="Proteomes" id="UP001281410">
    <property type="component" value="Unassembled WGS sequence"/>
</dbReference>
<dbReference type="InterPro" id="IPR044492">
    <property type="entry name" value="P_typ_ATPase_HD_dom"/>
</dbReference>
<accession>A0AAD9ZT80</accession>
<dbReference type="AlphaFoldDB" id="A0AAD9ZT80"/>
<keyword evidence="9 19" id="KW-0067">ATP-binding</keyword>
<comment type="caution">
    <text evidence="19">Lacks conserved residue(s) required for the propagation of feature annotation.</text>
</comment>
<dbReference type="SUPFAM" id="SSF81665">
    <property type="entry name" value="Calcium ATPase, transmembrane domain M"/>
    <property type="match status" value="1"/>
</dbReference>
<dbReference type="Pfam" id="PF13246">
    <property type="entry name" value="Cation_ATPase"/>
    <property type="match status" value="1"/>
</dbReference>
<feature type="transmembrane region" description="Helical" evidence="19">
    <location>
        <begin position="836"/>
        <end position="856"/>
    </location>
</feature>
<evidence type="ECO:0000313" key="22">
    <source>
        <dbReference type="Proteomes" id="UP001281410"/>
    </source>
</evidence>
<evidence type="ECO:0000256" key="16">
    <source>
        <dbReference type="ARBA" id="ARBA00023136"/>
    </source>
</evidence>
<comment type="similarity">
    <text evidence="2 19">Belongs to the cation transport ATPase (P-type) (TC 3.A.3) family. Type IIB subfamily.</text>
</comment>
<evidence type="ECO:0000256" key="18">
    <source>
        <dbReference type="ARBA" id="ARBA00053300"/>
    </source>
</evidence>
<dbReference type="Gene3D" id="1.20.1110.10">
    <property type="entry name" value="Calcium-transporting ATPase, transmembrane domain"/>
    <property type="match status" value="1"/>
</dbReference>
<evidence type="ECO:0000256" key="13">
    <source>
        <dbReference type="ARBA" id="ARBA00022989"/>
    </source>
</evidence>
<evidence type="ECO:0000256" key="6">
    <source>
        <dbReference type="ARBA" id="ARBA00022723"/>
    </source>
</evidence>
<evidence type="ECO:0000256" key="12">
    <source>
        <dbReference type="ARBA" id="ARBA00022967"/>
    </source>
</evidence>
<dbReference type="EMBL" id="JANJYJ010000009">
    <property type="protein sequence ID" value="KAK3190157.1"/>
    <property type="molecule type" value="Genomic_DNA"/>
</dbReference>
<evidence type="ECO:0000256" key="1">
    <source>
        <dbReference type="ARBA" id="ARBA00004141"/>
    </source>
</evidence>
<keyword evidence="4 19" id="KW-0109">Calcium transport</keyword>
<dbReference type="SFLD" id="SFLDS00003">
    <property type="entry name" value="Haloacid_Dehalogenase"/>
    <property type="match status" value="1"/>
</dbReference>
<dbReference type="InterPro" id="IPR008250">
    <property type="entry name" value="ATPase_P-typ_transduc_dom_A_sf"/>
</dbReference>
<keyword evidence="8 19" id="KW-0106">Calcium</keyword>
<feature type="transmembrane region" description="Helical" evidence="19">
    <location>
        <begin position="812"/>
        <end position="830"/>
    </location>
</feature>
<keyword evidence="22" id="KW-1185">Reference proteome</keyword>
<evidence type="ECO:0000256" key="10">
    <source>
        <dbReference type="ARBA" id="ARBA00022842"/>
    </source>
</evidence>